<sequence>MILKSIHLYPIKSLGGISVPDAVLDPRGLRYDRRYMLVTPSGDFITQRSSHQMALIDVAIDVAANELRVWHRHAPTDVLTLPLVPDPSDEPNYPVNIWDSEGVSAQPIGPAADAWFTKVLNKPCRLVYMPDSTQRTITSSHIRPDVITDETVSFADGFPILVVTESSLHELNRRIGQEQEQGMEMARFRPNMVVEGLCWPHDEDTWGTFQLGGATLHGVKPCSRCVLTTLDPATGQQGKEPLRSLATYRSARNKILFGENVMVNPTSAGQTISVGDAIQVLERKEPWLLVGV</sequence>
<accession>A0A939G2D9</accession>
<dbReference type="GO" id="GO:0003824">
    <property type="term" value="F:catalytic activity"/>
    <property type="evidence" value="ECO:0007669"/>
    <property type="project" value="InterPro"/>
</dbReference>
<feature type="domain" description="MOSC" evidence="1">
    <location>
        <begin position="134"/>
        <end position="281"/>
    </location>
</feature>
<dbReference type="AlphaFoldDB" id="A0A939G2D9"/>
<dbReference type="Pfam" id="PF03473">
    <property type="entry name" value="MOSC"/>
    <property type="match status" value="1"/>
</dbReference>
<organism evidence="2 3">
    <name type="scientific">Fibrella aquatilis</name>
    <dbReference type="NCBI Taxonomy" id="2817059"/>
    <lineage>
        <taxon>Bacteria</taxon>
        <taxon>Pseudomonadati</taxon>
        <taxon>Bacteroidota</taxon>
        <taxon>Cytophagia</taxon>
        <taxon>Cytophagales</taxon>
        <taxon>Spirosomataceae</taxon>
        <taxon>Fibrella</taxon>
    </lineage>
</organism>
<dbReference type="PROSITE" id="PS51340">
    <property type="entry name" value="MOSC"/>
    <property type="match status" value="1"/>
</dbReference>
<evidence type="ECO:0000259" key="1">
    <source>
        <dbReference type="PROSITE" id="PS51340"/>
    </source>
</evidence>
<evidence type="ECO:0000313" key="3">
    <source>
        <dbReference type="Proteomes" id="UP000664795"/>
    </source>
</evidence>
<dbReference type="Pfam" id="PF03476">
    <property type="entry name" value="MOSC_N"/>
    <property type="match status" value="1"/>
</dbReference>
<dbReference type="GO" id="GO:0030170">
    <property type="term" value="F:pyridoxal phosphate binding"/>
    <property type="evidence" value="ECO:0007669"/>
    <property type="project" value="InterPro"/>
</dbReference>
<dbReference type="SUPFAM" id="SSF50800">
    <property type="entry name" value="PK beta-barrel domain-like"/>
    <property type="match status" value="1"/>
</dbReference>
<dbReference type="PANTHER" id="PTHR14237">
    <property type="entry name" value="MOLYBDOPTERIN COFACTOR SULFURASE MOSC"/>
    <property type="match status" value="1"/>
</dbReference>
<keyword evidence="3" id="KW-1185">Reference proteome</keyword>
<dbReference type="Proteomes" id="UP000664795">
    <property type="component" value="Unassembled WGS sequence"/>
</dbReference>
<dbReference type="InterPro" id="IPR005302">
    <property type="entry name" value="MoCF_Sase_C"/>
</dbReference>
<dbReference type="RefSeq" id="WP_207333878.1">
    <property type="nucleotide sequence ID" value="NZ_JAFMYU010000002.1"/>
</dbReference>
<dbReference type="InterPro" id="IPR011037">
    <property type="entry name" value="Pyrv_Knase-like_insert_dom_sf"/>
</dbReference>
<dbReference type="EMBL" id="JAFMYU010000002">
    <property type="protein sequence ID" value="MBO0929908.1"/>
    <property type="molecule type" value="Genomic_DNA"/>
</dbReference>
<name>A0A939G2D9_9BACT</name>
<dbReference type="GO" id="GO:0030151">
    <property type="term" value="F:molybdenum ion binding"/>
    <property type="evidence" value="ECO:0007669"/>
    <property type="project" value="InterPro"/>
</dbReference>
<protein>
    <submittedName>
        <fullName evidence="2">MOSC domain-containing protein</fullName>
    </submittedName>
</protein>
<dbReference type="PANTHER" id="PTHR14237:SF19">
    <property type="entry name" value="MITOCHONDRIAL AMIDOXIME REDUCING COMPONENT 1"/>
    <property type="match status" value="1"/>
</dbReference>
<proteinExistence type="predicted"/>
<reference evidence="2 3" key="1">
    <citation type="submission" date="2021-03" db="EMBL/GenBank/DDBJ databases">
        <title>Fibrella sp. HMF5036 genome sequencing and assembly.</title>
        <authorList>
            <person name="Kang H."/>
            <person name="Kim H."/>
            <person name="Bae S."/>
            <person name="Joh K."/>
        </authorList>
    </citation>
    <scope>NUCLEOTIDE SEQUENCE [LARGE SCALE GENOMIC DNA]</scope>
    <source>
        <strain evidence="2 3">HMF5036</strain>
    </source>
</reference>
<gene>
    <name evidence="2" type="ORF">J2I48_02835</name>
</gene>
<evidence type="ECO:0000313" key="2">
    <source>
        <dbReference type="EMBL" id="MBO0929908.1"/>
    </source>
</evidence>
<dbReference type="InterPro" id="IPR005303">
    <property type="entry name" value="MOCOS_middle"/>
</dbReference>
<comment type="caution">
    <text evidence="2">The sequence shown here is derived from an EMBL/GenBank/DDBJ whole genome shotgun (WGS) entry which is preliminary data.</text>
</comment>
<dbReference type="SUPFAM" id="SSF141673">
    <property type="entry name" value="MOSC N-terminal domain-like"/>
    <property type="match status" value="1"/>
</dbReference>